<gene>
    <name evidence="2" type="ORF">BJ508DRAFT_135671</name>
</gene>
<evidence type="ECO:0000256" key="1">
    <source>
        <dbReference type="SAM" id="MobiDB-lite"/>
    </source>
</evidence>
<reference evidence="2 3" key="1">
    <citation type="journal article" date="2018" name="Nat. Ecol. Evol.">
        <title>Pezizomycetes genomes reveal the molecular basis of ectomycorrhizal truffle lifestyle.</title>
        <authorList>
            <person name="Murat C."/>
            <person name="Payen T."/>
            <person name="Noel B."/>
            <person name="Kuo A."/>
            <person name="Morin E."/>
            <person name="Chen J."/>
            <person name="Kohler A."/>
            <person name="Krizsan K."/>
            <person name="Balestrini R."/>
            <person name="Da Silva C."/>
            <person name="Montanini B."/>
            <person name="Hainaut M."/>
            <person name="Levati E."/>
            <person name="Barry K.W."/>
            <person name="Belfiori B."/>
            <person name="Cichocki N."/>
            <person name="Clum A."/>
            <person name="Dockter R.B."/>
            <person name="Fauchery L."/>
            <person name="Guy J."/>
            <person name="Iotti M."/>
            <person name="Le Tacon F."/>
            <person name="Lindquist E.A."/>
            <person name="Lipzen A."/>
            <person name="Malagnac F."/>
            <person name="Mello A."/>
            <person name="Molinier V."/>
            <person name="Miyauchi S."/>
            <person name="Poulain J."/>
            <person name="Riccioni C."/>
            <person name="Rubini A."/>
            <person name="Sitrit Y."/>
            <person name="Splivallo R."/>
            <person name="Traeger S."/>
            <person name="Wang M."/>
            <person name="Zifcakova L."/>
            <person name="Wipf D."/>
            <person name="Zambonelli A."/>
            <person name="Paolocci F."/>
            <person name="Nowrousian M."/>
            <person name="Ottonello S."/>
            <person name="Baldrian P."/>
            <person name="Spatafora J.W."/>
            <person name="Henrissat B."/>
            <person name="Nagy L.G."/>
            <person name="Aury J.M."/>
            <person name="Wincker P."/>
            <person name="Grigoriev I.V."/>
            <person name="Bonfante P."/>
            <person name="Martin F.M."/>
        </authorList>
    </citation>
    <scope>NUCLEOTIDE SEQUENCE [LARGE SCALE GENOMIC DNA]</scope>
    <source>
        <strain evidence="2 3">RN42</strain>
    </source>
</reference>
<feature type="region of interest" description="Disordered" evidence="1">
    <location>
        <begin position="173"/>
        <end position="197"/>
    </location>
</feature>
<feature type="compositionally biased region" description="Polar residues" evidence="1">
    <location>
        <begin position="178"/>
        <end position="190"/>
    </location>
</feature>
<keyword evidence="3" id="KW-1185">Reference proteome</keyword>
<sequence>MTENFAPVTTKEVEAAGEALPSYPFNDATPKYVPTTAGAPPNPTNTLIFDMPYIHTPDPKAALYLLPISFTAETIPTLRLKRLPTSNITYPPPQAAEIAAPLYECVKLSGEVGRSTYTVVNLEAQLRRQQGLNDPTRKDLIPWNGKMRFNLYGSRGTFGYDLFANKGPSGDDGLCQARSLSPNPSGSEASTPAEPAGGFFNSNEKKIMKFDGTKFILLKDVANGIEKDVTVAKVPPASKSNGQLVFKDGFYEKREIRDLTILGWTMVLRKTGRGAYRGRRGIGFAPAIAGFGTVTKTEKMYPSLVGR</sequence>
<protein>
    <submittedName>
        <fullName evidence="2">Uncharacterized protein</fullName>
    </submittedName>
</protein>
<evidence type="ECO:0000313" key="3">
    <source>
        <dbReference type="Proteomes" id="UP000275078"/>
    </source>
</evidence>
<dbReference type="Proteomes" id="UP000275078">
    <property type="component" value="Unassembled WGS sequence"/>
</dbReference>
<organism evidence="2 3">
    <name type="scientific">Ascobolus immersus RN42</name>
    <dbReference type="NCBI Taxonomy" id="1160509"/>
    <lineage>
        <taxon>Eukaryota</taxon>
        <taxon>Fungi</taxon>
        <taxon>Dikarya</taxon>
        <taxon>Ascomycota</taxon>
        <taxon>Pezizomycotina</taxon>
        <taxon>Pezizomycetes</taxon>
        <taxon>Pezizales</taxon>
        <taxon>Ascobolaceae</taxon>
        <taxon>Ascobolus</taxon>
    </lineage>
</organism>
<name>A0A3N4IMD9_ASCIM</name>
<accession>A0A3N4IMD9</accession>
<dbReference type="EMBL" id="ML119649">
    <property type="protein sequence ID" value="RPA86577.1"/>
    <property type="molecule type" value="Genomic_DNA"/>
</dbReference>
<evidence type="ECO:0000313" key="2">
    <source>
        <dbReference type="EMBL" id="RPA86577.1"/>
    </source>
</evidence>
<dbReference type="AlphaFoldDB" id="A0A3N4IMD9"/>
<proteinExistence type="predicted"/>